<proteinExistence type="predicted"/>
<accession>A0ABQ4SC08</accession>
<keyword evidence="3" id="KW-1185">Reference proteome</keyword>
<reference evidence="2" key="1">
    <citation type="journal article" date="2021" name="Front. Microbiol.">
        <title>Comprehensive Comparative Genomics and Phenotyping of Methylobacterium Species.</title>
        <authorList>
            <person name="Alessa O."/>
            <person name="Ogura Y."/>
            <person name="Fujitani Y."/>
            <person name="Takami H."/>
            <person name="Hayashi T."/>
            <person name="Sahin N."/>
            <person name="Tani A."/>
        </authorList>
    </citation>
    <scope>NUCLEOTIDE SEQUENCE</scope>
    <source>
        <strain evidence="2">DSM 17168</strain>
    </source>
</reference>
<comment type="caution">
    <text evidence="2">The sequence shown here is derived from an EMBL/GenBank/DDBJ whole genome shotgun (WGS) entry which is preliminary data.</text>
</comment>
<sequence length="72" mass="7578">MTAHVSPFLSAAGIMLVCAVVRAVQLHARDRSPALLSVALLLLATVVAALTVRDAPRKALVEPDEVSFTDVL</sequence>
<keyword evidence="1" id="KW-0812">Transmembrane</keyword>
<feature type="transmembrane region" description="Helical" evidence="1">
    <location>
        <begin position="33"/>
        <end position="52"/>
    </location>
</feature>
<keyword evidence="1" id="KW-0472">Membrane</keyword>
<evidence type="ECO:0000313" key="2">
    <source>
        <dbReference type="EMBL" id="GJD99985.1"/>
    </source>
</evidence>
<protein>
    <submittedName>
        <fullName evidence="2">Uncharacterized protein</fullName>
    </submittedName>
</protein>
<evidence type="ECO:0000256" key="1">
    <source>
        <dbReference type="SAM" id="Phobius"/>
    </source>
</evidence>
<gene>
    <name evidence="2" type="ORF">GMJLKIPL_1903</name>
</gene>
<name>A0ABQ4SC08_9HYPH</name>
<evidence type="ECO:0000313" key="3">
    <source>
        <dbReference type="Proteomes" id="UP001055153"/>
    </source>
</evidence>
<dbReference type="Proteomes" id="UP001055153">
    <property type="component" value="Unassembled WGS sequence"/>
</dbReference>
<keyword evidence="1" id="KW-1133">Transmembrane helix</keyword>
<reference evidence="2" key="2">
    <citation type="submission" date="2021-08" db="EMBL/GenBank/DDBJ databases">
        <authorList>
            <person name="Tani A."/>
            <person name="Ola A."/>
            <person name="Ogura Y."/>
            <person name="Katsura K."/>
            <person name="Hayashi T."/>
        </authorList>
    </citation>
    <scope>NUCLEOTIDE SEQUENCE</scope>
    <source>
        <strain evidence="2">DSM 17168</strain>
    </source>
</reference>
<dbReference type="RefSeq" id="WP_238234868.1">
    <property type="nucleotide sequence ID" value="NZ_BPQQ01000022.1"/>
</dbReference>
<dbReference type="EMBL" id="BPQQ01000022">
    <property type="protein sequence ID" value="GJD99985.1"/>
    <property type="molecule type" value="Genomic_DNA"/>
</dbReference>
<organism evidence="2 3">
    <name type="scientific">Methylobacterium isbiliense</name>
    <dbReference type="NCBI Taxonomy" id="315478"/>
    <lineage>
        <taxon>Bacteria</taxon>
        <taxon>Pseudomonadati</taxon>
        <taxon>Pseudomonadota</taxon>
        <taxon>Alphaproteobacteria</taxon>
        <taxon>Hyphomicrobiales</taxon>
        <taxon>Methylobacteriaceae</taxon>
        <taxon>Methylobacterium</taxon>
    </lineage>
</organism>